<reference evidence="2" key="1">
    <citation type="journal article" date="2021" name="PeerJ">
        <title>Extensive microbial diversity within the chicken gut microbiome revealed by metagenomics and culture.</title>
        <authorList>
            <person name="Gilroy R."/>
            <person name="Ravi A."/>
            <person name="Getino M."/>
            <person name="Pursley I."/>
            <person name="Horton D.L."/>
            <person name="Alikhan N.F."/>
            <person name="Baker D."/>
            <person name="Gharbi K."/>
            <person name="Hall N."/>
            <person name="Watson M."/>
            <person name="Adriaenssens E.M."/>
            <person name="Foster-Nyarko E."/>
            <person name="Jarju S."/>
            <person name="Secka A."/>
            <person name="Antonio M."/>
            <person name="Oren A."/>
            <person name="Chaudhuri R.R."/>
            <person name="La Ragione R."/>
            <person name="Hildebrand F."/>
            <person name="Pallen M.J."/>
        </authorList>
    </citation>
    <scope>NUCLEOTIDE SEQUENCE</scope>
    <source>
        <strain evidence="2">MalCec1-1739</strain>
    </source>
</reference>
<evidence type="ECO:0000259" key="1">
    <source>
        <dbReference type="SMART" id="SM00739"/>
    </source>
</evidence>
<feature type="domain" description="KOW" evidence="1">
    <location>
        <begin position="122"/>
        <end position="149"/>
    </location>
</feature>
<dbReference type="EMBL" id="DWUP01000095">
    <property type="protein sequence ID" value="HJD52992.1"/>
    <property type="molecule type" value="Genomic_DNA"/>
</dbReference>
<dbReference type="GO" id="GO:0006354">
    <property type="term" value="P:DNA-templated transcription elongation"/>
    <property type="evidence" value="ECO:0007669"/>
    <property type="project" value="InterPro"/>
</dbReference>
<dbReference type="SUPFAM" id="SSF82679">
    <property type="entry name" value="N-utilization substance G protein NusG, N-terminal domain"/>
    <property type="match status" value="1"/>
</dbReference>
<organism evidence="2 3">
    <name type="scientific">Candidatus Avibacteroides avistercoris</name>
    <dbReference type="NCBI Taxonomy" id="2840690"/>
    <lineage>
        <taxon>Bacteria</taxon>
        <taxon>Pseudomonadati</taxon>
        <taxon>Bacteroidota</taxon>
        <taxon>Bacteroidia</taxon>
        <taxon>Bacteroidales</taxon>
        <taxon>Bacteroidaceae</taxon>
        <taxon>Bacteroidaceae incertae sedis</taxon>
        <taxon>Candidatus Avibacteroides</taxon>
    </lineage>
</organism>
<dbReference type="InterPro" id="IPR036735">
    <property type="entry name" value="NGN_dom_sf"/>
</dbReference>
<dbReference type="Proteomes" id="UP000787625">
    <property type="component" value="Unassembled WGS sequence"/>
</dbReference>
<accession>A0A9D2UID3</accession>
<dbReference type="SMART" id="SM00739">
    <property type="entry name" value="KOW"/>
    <property type="match status" value="1"/>
</dbReference>
<dbReference type="InterPro" id="IPR005824">
    <property type="entry name" value="KOW"/>
</dbReference>
<gene>
    <name evidence="2" type="ORF">IAA93_04630</name>
</gene>
<dbReference type="AlphaFoldDB" id="A0A9D2UID3"/>
<comment type="caution">
    <text evidence="2">The sequence shown here is derived from an EMBL/GenBank/DDBJ whole genome shotgun (WGS) entry which is preliminary data.</text>
</comment>
<protein>
    <submittedName>
        <fullName evidence="2">Transcriptional regulator</fullName>
    </submittedName>
</protein>
<evidence type="ECO:0000313" key="2">
    <source>
        <dbReference type="EMBL" id="HJD52992.1"/>
    </source>
</evidence>
<reference evidence="2" key="2">
    <citation type="submission" date="2021-04" db="EMBL/GenBank/DDBJ databases">
        <authorList>
            <person name="Gilroy R."/>
        </authorList>
    </citation>
    <scope>NUCLEOTIDE SEQUENCE</scope>
    <source>
        <strain evidence="2">MalCec1-1739</strain>
    </source>
</reference>
<name>A0A9D2UID3_9BACT</name>
<sequence length="330" mass="37491">MSLPSSRGKAAADLQAELDRRINYGEPAFDYFAPTYVAMHHRGGKLVKTERPLLYNYIFINSSVRELWRMKQRLPHFNFLRRITDTCGSHFPYLTDEAMDNLRWVARSYCDALPVCQPDVERLRKGDKVRITDGQFAGIEATVVSQPGAGQKDIMVCIDDWMWVPLLHVSAGQYEVIELNGRGKHTYTSLDNDRIIDGLHDALTRHISGQATEADRTLAGEALRLCSSIVMTTDVMRCKQCHLLLIAYTLLDDRTRCERQTAEALALLPLLTAEQSRALLLTTLYGCTDNSRFQAEAHTIIDPWRKEPALKKSKRRLIDWLDGLDMGLGH</sequence>
<evidence type="ECO:0000313" key="3">
    <source>
        <dbReference type="Proteomes" id="UP000787625"/>
    </source>
</evidence>
<proteinExistence type="predicted"/>
<dbReference type="Gene3D" id="3.30.70.940">
    <property type="entry name" value="NusG, N-terminal domain"/>
    <property type="match status" value="1"/>
</dbReference>